<proteinExistence type="predicted"/>
<accession>A0A075GDL5</accession>
<reference evidence="1" key="1">
    <citation type="journal article" date="2014" name="Genome Biol. Evol.">
        <title>Pangenome evidence for extensive interdomain horizontal transfer affecting lineage core and shell genes in uncultured planktonic thaumarchaeota and euryarchaeota.</title>
        <authorList>
            <person name="Deschamps P."/>
            <person name="Zivanovic Y."/>
            <person name="Moreira D."/>
            <person name="Rodriguez-Valera F."/>
            <person name="Lopez-Garcia P."/>
        </authorList>
    </citation>
    <scope>NUCLEOTIDE SEQUENCE</scope>
</reference>
<dbReference type="AlphaFoldDB" id="A0A075GDL5"/>
<organism evidence="1">
    <name type="scientific">uncultured marine group II/III euryarchaeote KM3_14_C07</name>
    <dbReference type="NCBI Taxonomy" id="1457888"/>
    <lineage>
        <taxon>Archaea</taxon>
        <taxon>Methanobacteriati</taxon>
        <taxon>Methanobacteriota</taxon>
        <taxon>environmental samples</taxon>
    </lineage>
</organism>
<protein>
    <submittedName>
        <fullName evidence="1">Uncharacterized protein</fullName>
    </submittedName>
</protein>
<dbReference type="AntiFam" id="ANF00072">
    <property type="entry name" value="Shadow ORF (opposite TypA)"/>
</dbReference>
<evidence type="ECO:0000313" key="1">
    <source>
        <dbReference type="EMBL" id="AIF01709.1"/>
    </source>
</evidence>
<dbReference type="EMBL" id="KF900628">
    <property type="protein sequence ID" value="AIF01709.1"/>
    <property type="molecule type" value="Genomic_DNA"/>
</dbReference>
<name>A0A075GDL5_9EURY</name>
<sequence length="86" mass="9778">MARCINDVNCHILVMNGRIFREYRDTTFTFKVNAVEHPVSYLLIRTKHTALAKQRVDECRLAMIDVRNNGNVASGGRLGGSVHYSR</sequence>